<evidence type="ECO:0000256" key="7">
    <source>
        <dbReference type="ARBA" id="ARBA00023033"/>
    </source>
</evidence>
<keyword evidence="4" id="KW-0285">Flavoprotein</keyword>
<evidence type="ECO:0000256" key="8">
    <source>
        <dbReference type="ARBA" id="ARBA00031155"/>
    </source>
</evidence>
<evidence type="ECO:0000256" key="5">
    <source>
        <dbReference type="ARBA" id="ARBA00022643"/>
    </source>
</evidence>
<evidence type="ECO:0000256" key="1">
    <source>
        <dbReference type="ARBA" id="ARBA00001917"/>
    </source>
</evidence>
<dbReference type="OrthoDB" id="9778912at2"/>
<dbReference type="Proteomes" id="UP000468735">
    <property type="component" value="Unassembled WGS sequence"/>
</dbReference>
<evidence type="ECO:0000256" key="3">
    <source>
        <dbReference type="ARBA" id="ARBA00022575"/>
    </source>
</evidence>
<dbReference type="RefSeq" id="WP_151559522.1">
    <property type="nucleotide sequence ID" value="NZ_WBMT01000003.1"/>
</dbReference>
<evidence type="ECO:0000256" key="9">
    <source>
        <dbReference type="ARBA" id="ARBA00049401"/>
    </source>
</evidence>
<comment type="catalytic activity">
    <reaction evidence="9">
        <text>3 propionate 3-nitronate + 3 O2 + H2O = 3 3-oxopropanoate + 2 nitrate + nitrite + H2O2 + 3 H(+)</text>
        <dbReference type="Rhea" id="RHEA:57332"/>
        <dbReference type="ChEBI" id="CHEBI:15377"/>
        <dbReference type="ChEBI" id="CHEBI:15378"/>
        <dbReference type="ChEBI" id="CHEBI:15379"/>
        <dbReference type="ChEBI" id="CHEBI:16240"/>
        <dbReference type="ChEBI" id="CHEBI:16301"/>
        <dbReference type="ChEBI" id="CHEBI:17632"/>
        <dbReference type="ChEBI" id="CHEBI:33190"/>
        <dbReference type="ChEBI" id="CHEBI:136067"/>
    </reaction>
</comment>
<comment type="caution">
    <text evidence="10">The sequence shown here is derived from an EMBL/GenBank/DDBJ whole genome shotgun (WGS) entry which is preliminary data.</text>
</comment>
<evidence type="ECO:0000313" key="10">
    <source>
        <dbReference type="EMBL" id="KAB2351124.1"/>
    </source>
</evidence>
<comment type="cofactor">
    <cofactor evidence="1">
        <name>FMN</name>
        <dbReference type="ChEBI" id="CHEBI:58210"/>
    </cofactor>
</comment>
<comment type="similarity">
    <text evidence="2">Belongs to the nitronate monooxygenase family. NMO class I subfamily.</text>
</comment>
<dbReference type="SUPFAM" id="SSF51412">
    <property type="entry name" value="Inosine monophosphate dehydrogenase (IMPDH)"/>
    <property type="match status" value="1"/>
</dbReference>
<keyword evidence="7 10" id="KW-0503">Monooxygenase</keyword>
<organism evidence="10 11">
    <name type="scientific">Actinomadura rudentiformis</name>
    <dbReference type="NCBI Taxonomy" id="359158"/>
    <lineage>
        <taxon>Bacteria</taxon>
        <taxon>Bacillati</taxon>
        <taxon>Actinomycetota</taxon>
        <taxon>Actinomycetes</taxon>
        <taxon>Streptosporangiales</taxon>
        <taxon>Thermomonosporaceae</taxon>
        <taxon>Actinomadura</taxon>
    </lineage>
</organism>
<evidence type="ECO:0000313" key="11">
    <source>
        <dbReference type="Proteomes" id="UP000468735"/>
    </source>
</evidence>
<dbReference type="InterPro" id="IPR004136">
    <property type="entry name" value="NMO"/>
</dbReference>
<dbReference type="Gene3D" id="3.20.20.70">
    <property type="entry name" value="Aldolase class I"/>
    <property type="match status" value="1"/>
</dbReference>
<keyword evidence="11" id="KW-1185">Reference proteome</keyword>
<protein>
    <recommendedName>
        <fullName evidence="8">Propionate 3-nitronate monooxygenase</fullName>
    </recommendedName>
</protein>
<evidence type="ECO:0000256" key="2">
    <source>
        <dbReference type="ARBA" id="ARBA00009881"/>
    </source>
</evidence>
<dbReference type="PANTHER" id="PTHR42747:SF3">
    <property type="entry name" value="NITRONATE MONOOXYGENASE-RELATED"/>
    <property type="match status" value="1"/>
</dbReference>
<dbReference type="AlphaFoldDB" id="A0A6H9ZAG8"/>
<dbReference type="PANTHER" id="PTHR42747">
    <property type="entry name" value="NITRONATE MONOOXYGENASE-RELATED"/>
    <property type="match status" value="1"/>
</dbReference>
<evidence type="ECO:0000256" key="4">
    <source>
        <dbReference type="ARBA" id="ARBA00022630"/>
    </source>
</evidence>
<gene>
    <name evidence="10" type="ORF">F8566_08180</name>
</gene>
<proteinExistence type="inferred from homology"/>
<dbReference type="EMBL" id="WBMT01000003">
    <property type="protein sequence ID" value="KAB2351124.1"/>
    <property type="molecule type" value="Genomic_DNA"/>
</dbReference>
<keyword evidence="5" id="KW-0288">FMN</keyword>
<accession>A0A6H9ZAG8</accession>
<dbReference type="InterPro" id="IPR013785">
    <property type="entry name" value="Aldolase_TIM"/>
</dbReference>
<dbReference type="GO" id="GO:0018580">
    <property type="term" value="F:nitronate monooxygenase activity"/>
    <property type="evidence" value="ECO:0007669"/>
    <property type="project" value="InterPro"/>
</dbReference>
<keyword evidence="3" id="KW-0216">Detoxification</keyword>
<reference evidence="10 11" key="1">
    <citation type="submission" date="2019-09" db="EMBL/GenBank/DDBJ databases">
        <title>Actinomadura physcomitrii sp. nov., a novel actinomycete isolated from moss [Physcomitrium sphaericum (Ludw) Fuernr].</title>
        <authorList>
            <person name="Zhuang X."/>
            <person name="Liu C."/>
        </authorList>
    </citation>
    <scope>NUCLEOTIDE SEQUENCE [LARGE SCALE GENOMIC DNA]</scope>
    <source>
        <strain evidence="10 11">HMC1</strain>
    </source>
</reference>
<evidence type="ECO:0000256" key="6">
    <source>
        <dbReference type="ARBA" id="ARBA00023002"/>
    </source>
</evidence>
<name>A0A6H9ZAG8_9ACTN</name>
<dbReference type="CDD" id="cd04730">
    <property type="entry name" value="NPD_like"/>
    <property type="match status" value="1"/>
</dbReference>
<keyword evidence="6" id="KW-0560">Oxidoreductase</keyword>
<sequence length="347" mass="35672">MFGVPELSEVLASPLVQAPMAGGGSTPALVAAVSEAGVTGFLAAGYKPAARMREEIEETRKATSRPFGMNLFMPSHDRADEAAVAAYRERLAPEAERLGIELGGAGDRSDDWDAKVADLLADPPALVGFTFGCPEPEVLRAFGEKGTVTIVTVTSVAEARTAAAAGAGALCVQGKEAGGHSGTFTGAEGTPLRELLPAVRQATGLPLLAAGGLATGAHIAEVLALGADAAQLGTAFLRCPESGASAVHKAALADERFTETAMTRAFSGRSARGLVNRFLVEHSPFAPAAYPDVHYMTAPLRRAAAARGDADVVNLWAGESFRLATEAPAAEVAARLLDELAATIQSR</sequence>
<dbReference type="GO" id="GO:0009636">
    <property type="term" value="P:response to toxic substance"/>
    <property type="evidence" value="ECO:0007669"/>
    <property type="project" value="UniProtKB-KW"/>
</dbReference>
<dbReference type="Pfam" id="PF03060">
    <property type="entry name" value="NMO"/>
    <property type="match status" value="1"/>
</dbReference>